<keyword evidence="1" id="KW-0812">Transmembrane</keyword>
<feature type="non-terminal residue" evidence="2">
    <location>
        <position position="113"/>
    </location>
</feature>
<organism evidence="2">
    <name type="scientific">marine metagenome</name>
    <dbReference type="NCBI Taxonomy" id="408172"/>
    <lineage>
        <taxon>unclassified sequences</taxon>
        <taxon>metagenomes</taxon>
        <taxon>ecological metagenomes</taxon>
    </lineage>
</organism>
<dbReference type="AlphaFoldDB" id="A0A382HK26"/>
<feature type="transmembrane region" description="Helical" evidence="1">
    <location>
        <begin position="40"/>
        <end position="63"/>
    </location>
</feature>
<proteinExistence type="predicted"/>
<protein>
    <submittedName>
        <fullName evidence="2">Uncharacterized protein</fullName>
    </submittedName>
</protein>
<name>A0A382HK26_9ZZZZ</name>
<keyword evidence="1" id="KW-1133">Transmembrane helix</keyword>
<accession>A0A382HK26</accession>
<feature type="transmembrane region" description="Helical" evidence="1">
    <location>
        <begin position="9"/>
        <end position="28"/>
    </location>
</feature>
<evidence type="ECO:0000313" key="2">
    <source>
        <dbReference type="EMBL" id="SVB87714.1"/>
    </source>
</evidence>
<evidence type="ECO:0000256" key="1">
    <source>
        <dbReference type="SAM" id="Phobius"/>
    </source>
</evidence>
<keyword evidence="1" id="KW-0472">Membrane</keyword>
<reference evidence="2" key="1">
    <citation type="submission" date="2018-05" db="EMBL/GenBank/DDBJ databases">
        <authorList>
            <person name="Lanie J.A."/>
            <person name="Ng W.-L."/>
            <person name="Kazmierczak K.M."/>
            <person name="Andrzejewski T.M."/>
            <person name="Davidsen T.M."/>
            <person name="Wayne K.J."/>
            <person name="Tettelin H."/>
            <person name="Glass J.I."/>
            <person name="Rusch D."/>
            <person name="Podicherti R."/>
            <person name="Tsui H.-C.T."/>
            <person name="Winkler M.E."/>
        </authorList>
    </citation>
    <scope>NUCLEOTIDE SEQUENCE</scope>
</reference>
<sequence length="113" mass="12515">MNDGKKQRSFLQILGIYTAGAWISLQVVDILTENIPLPSWVFLLTLTILIIGFPITAATAYLTRRRVLTSSDKEVGIVYQLLTWKNLLRIGIGAMAIWGLAVTGWLILGEDSP</sequence>
<gene>
    <name evidence="2" type="ORF">METZ01_LOCUS240568</name>
</gene>
<dbReference type="EMBL" id="UINC01061782">
    <property type="protein sequence ID" value="SVB87714.1"/>
    <property type="molecule type" value="Genomic_DNA"/>
</dbReference>
<feature type="transmembrane region" description="Helical" evidence="1">
    <location>
        <begin position="87"/>
        <end position="108"/>
    </location>
</feature>